<gene>
    <name evidence="2" type="ORF">NDU88_000772</name>
</gene>
<evidence type="ECO:0000313" key="3">
    <source>
        <dbReference type="Proteomes" id="UP001066276"/>
    </source>
</evidence>
<name>A0AAV7P3U4_PLEWA</name>
<comment type="caution">
    <text evidence="2">The sequence shown here is derived from an EMBL/GenBank/DDBJ whole genome shotgun (WGS) entry which is preliminary data.</text>
</comment>
<evidence type="ECO:0000313" key="2">
    <source>
        <dbReference type="EMBL" id="KAJ1122276.1"/>
    </source>
</evidence>
<protein>
    <submittedName>
        <fullName evidence="2">Uncharacterized protein</fullName>
    </submittedName>
</protein>
<evidence type="ECO:0000256" key="1">
    <source>
        <dbReference type="SAM" id="Phobius"/>
    </source>
</evidence>
<reference evidence="2" key="1">
    <citation type="journal article" date="2022" name="bioRxiv">
        <title>Sequencing and chromosome-scale assembly of the giantPleurodeles waltlgenome.</title>
        <authorList>
            <person name="Brown T."/>
            <person name="Elewa A."/>
            <person name="Iarovenko S."/>
            <person name="Subramanian E."/>
            <person name="Araus A.J."/>
            <person name="Petzold A."/>
            <person name="Susuki M."/>
            <person name="Suzuki K.-i.T."/>
            <person name="Hayashi T."/>
            <person name="Toyoda A."/>
            <person name="Oliveira C."/>
            <person name="Osipova E."/>
            <person name="Leigh N.D."/>
            <person name="Simon A."/>
            <person name="Yun M.H."/>
        </authorList>
    </citation>
    <scope>NUCLEOTIDE SEQUENCE</scope>
    <source>
        <strain evidence="2">20211129_DDA</strain>
        <tissue evidence="2">Liver</tissue>
    </source>
</reference>
<dbReference type="AlphaFoldDB" id="A0AAV7P3U4"/>
<sequence length="163" mass="18069">MLCSPLRGAQPELRVVVATQQGVRVCFRTATNPTWCSRASEMSAVLNPAPAVQPPFFFFRATSLHFLVRGEDPRGAGCSACLDRTVTPITRQLAPERRWGSPCEVGHTARFFFGPSRVSQVSYLSSVVAAARHKSAAPVAIYFFFFCSAPLVWLYVFSMTRKF</sequence>
<feature type="transmembrane region" description="Helical" evidence="1">
    <location>
        <begin position="139"/>
        <end position="157"/>
    </location>
</feature>
<dbReference type="EMBL" id="JANPWB010000011">
    <property type="protein sequence ID" value="KAJ1122276.1"/>
    <property type="molecule type" value="Genomic_DNA"/>
</dbReference>
<keyword evidence="3" id="KW-1185">Reference proteome</keyword>
<proteinExistence type="predicted"/>
<organism evidence="2 3">
    <name type="scientific">Pleurodeles waltl</name>
    <name type="common">Iberian ribbed newt</name>
    <dbReference type="NCBI Taxonomy" id="8319"/>
    <lineage>
        <taxon>Eukaryota</taxon>
        <taxon>Metazoa</taxon>
        <taxon>Chordata</taxon>
        <taxon>Craniata</taxon>
        <taxon>Vertebrata</taxon>
        <taxon>Euteleostomi</taxon>
        <taxon>Amphibia</taxon>
        <taxon>Batrachia</taxon>
        <taxon>Caudata</taxon>
        <taxon>Salamandroidea</taxon>
        <taxon>Salamandridae</taxon>
        <taxon>Pleurodelinae</taxon>
        <taxon>Pleurodeles</taxon>
    </lineage>
</organism>
<accession>A0AAV7P3U4</accession>
<keyword evidence="1" id="KW-0472">Membrane</keyword>
<keyword evidence="1" id="KW-1133">Transmembrane helix</keyword>
<keyword evidence="1" id="KW-0812">Transmembrane</keyword>
<dbReference type="Proteomes" id="UP001066276">
    <property type="component" value="Chromosome 7"/>
</dbReference>